<protein>
    <submittedName>
        <fullName evidence="1">Uncharacterized protein</fullName>
    </submittedName>
</protein>
<dbReference type="Proteomes" id="UP000412028">
    <property type="component" value="Unassembled WGS sequence"/>
</dbReference>
<accession>A0A5M9ZSZ8</accession>
<gene>
    <name evidence="1" type="ORF">EMO89_10850</name>
</gene>
<dbReference type="OrthoDB" id="3231241at2"/>
<comment type="caution">
    <text evidence="1">The sequence shown here is derived from an EMBL/GenBank/DDBJ whole genome shotgun (WGS) entry which is preliminary data.</text>
</comment>
<name>A0A5M9ZSZ8_9BIFI</name>
<proteinExistence type="predicted"/>
<dbReference type="EMBL" id="RZUI01000019">
    <property type="protein sequence ID" value="KAA8827401.1"/>
    <property type="molecule type" value="Genomic_DNA"/>
</dbReference>
<sequence>MKDDKVTTAEVVQASEEYIQCLTEAGLQGTYSFNPGNDAWVSVGGGLSADSPDFRYLDVDPQTSEGKRLLQESMDAYNKAKGSCDSIFSPIKDYREAHTDYDALFAKQYEDSITCAIEVMPSLRNEFDAAYDPDTSEEKMRNAIDAHMNELPADRQEALGNCMMYQTATPRSFGKEAKTMDQLTEQERKDLIAQGKLVEQR</sequence>
<dbReference type="RefSeq" id="WP_150382074.1">
    <property type="nucleotide sequence ID" value="NZ_RZUI01000019.1"/>
</dbReference>
<reference evidence="1 2" key="1">
    <citation type="journal article" date="2019" name="Syst. Appl. Microbiol.">
        <title>Characterization of Bifidobacterium species in feaces of the Egyptian fruit bat: Description of B. vespertilionis sp. nov. and B. rousetti sp. nov.</title>
        <authorList>
            <person name="Modesto M."/>
            <person name="Satti M."/>
            <person name="Watanabe K."/>
            <person name="Puglisi E."/>
            <person name="Morelli L."/>
            <person name="Huang C.-H."/>
            <person name="Liou J.-S."/>
            <person name="Miyashita M."/>
            <person name="Tamura T."/>
            <person name="Saito S."/>
            <person name="Mori K."/>
            <person name="Huang L."/>
            <person name="Sciavilla P."/>
            <person name="Sandri C."/>
            <person name="Spiezio C."/>
            <person name="Vitali F."/>
            <person name="Cavalieri D."/>
            <person name="Perpetuini G."/>
            <person name="Tofalo R."/>
            <person name="Bonetti A."/>
            <person name="Arita M."/>
            <person name="Mattarelli P."/>
        </authorList>
    </citation>
    <scope>NUCLEOTIDE SEQUENCE [LARGE SCALE GENOMIC DNA]</scope>
    <source>
        <strain evidence="1 2">RST7</strain>
    </source>
</reference>
<evidence type="ECO:0000313" key="1">
    <source>
        <dbReference type="EMBL" id="KAA8827401.1"/>
    </source>
</evidence>
<organism evidence="1 2">
    <name type="scientific">Bifidobacterium tissieri</name>
    <dbReference type="NCBI Taxonomy" id="1630162"/>
    <lineage>
        <taxon>Bacteria</taxon>
        <taxon>Bacillati</taxon>
        <taxon>Actinomycetota</taxon>
        <taxon>Actinomycetes</taxon>
        <taxon>Bifidobacteriales</taxon>
        <taxon>Bifidobacteriaceae</taxon>
        <taxon>Bifidobacterium</taxon>
    </lineage>
</organism>
<dbReference type="AlphaFoldDB" id="A0A5M9ZSZ8"/>
<evidence type="ECO:0000313" key="2">
    <source>
        <dbReference type="Proteomes" id="UP000412028"/>
    </source>
</evidence>